<protein>
    <submittedName>
        <fullName evidence="2">DmX-like protein 1 isoform X3</fullName>
    </submittedName>
</protein>
<accession>A0AC58L7I9</accession>
<dbReference type="RefSeq" id="XP_073913114.1">
    <property type="nucleotide sequence ID" value="XM_074057013.1"/>
</dbReference>
<reference evidence="2" key="1">
    <citation type="submission" date="2025-08" db="UniProtKB">
        <authorList>
            <consortium name="RefSeq"/>
        </authorList>
    </citation>
    <scope>IDENTIFICATION</scope>
</reference>
<name>A0AC58L7I9_CASCN</name>
<evidence type="ECO:0000313" key="2">
    <source>
        <dbReference type="RefSeq" id="XP_073913114.1"/>
    </source>
</evidence>
<dbReference type="Proteomes" id="UP001732720">
    <property type="component" value="Chromosome 16"/>
</dbReference>
<proteinExistence type="predicted"/>
<sequence>MNLHQVLTGAVNPGDHCFSVGSVGDQRFTAYASGCDIVILGSDFERLQIIPGAQHGNIQVGCIDCSMQQGKIAASYGNVISIFEPVSLPRQKKNLEFYNQWQKRGQFFLDSIAHNITWDPTGNRLLTGSSSLQLWSNVNLQKQTEDENPEKMDLNFGDWRCIWHCKTSSQVHLMKFSPDGEFFATAGKDDCLLKVWYNVENWRTAVTSPDRSSEKQSQGEIDFSFVYLAHPRAVNGFSWRKTSKYMPRASVCNVLLTCCRDNVCRLWVETFLPNDCLLYGGDCNHWSEPINLTNNFKRNASSKERVQNALEVNLRPFRRGRRRSLALVAHTGYLPHQQDPHHVHRNAPLHANALCHFHIAASINPATDIPLLPSITSLSLSENGEASGPFVVHWLNNKELHFTLSMEVFLQQLRKSCEQPSSEASVEDANQADVKSDEEMDEAVDDLKTNHEKELGEDKVVPSSSCTPLSSAAIDREIEVLLSEWSENADMLFSIHPMDGSLLVWHVDWLDEYQPGMFRQVQVSFVSRIPVAFPTGDASSLCKSIVMYACTKNVDLALQQGRQKPSGLTRSTSMLISSGQNKSSHSLKLSIFTPNVMMISKHADGSLNQWLVSFAEESAFSTVLSISHKSRYCGHRFHLNDLACHSVLPLLLTTSHHNALRTPGTDNPKKPCDAINIEECTLIPQNKSTADVAFQDPNAVYSELILWRVDPVGPLSFSGGVSELARINSLHVSAFSNVAWLPTLIPSYCLGAYCNSPSACFVASDGQCLRLYEAVIDAKKLLCELSNPEISKYVGEVFNIVSQQSTARPGCIMALDPITKLHGRKTQLLHVFQEDFILNNLDKKSLGKDNILSDTGSSTNGFSEKFYLVVIECTQDNHSLLHMWKLHLKSIPVSLDEKVDTKISESVWQPEEHYSSSPEKIISPFSQKYQACRANLQSTSKLSLLSEMVYSQEFPLPEGVEIISVKPSAGHLSSSSIYPACSAPYLLATSCSDDKVRFWRCRVTDGESATSRDGKTDLTYIWEEWPLLIEDGLQSNSSVIVPGRPVEVSCAHTNRLAVAYKQPASNSRSSQDFVMHVSIFECESTGGSCWVLEQTIHLDELSTVLDSGISIDSNLVAYNKPEAYLFNKECMTSNTKHLVHLDWMSREDGSHILTVGIGSKLFMYGPLSGKIQEQTGKESLVLPLWESTKAVPLSRFVLLRSVDLVSSVEGSPPFPVSLSWVRDGILVVGMDCEMHVYSQWQPYSKQDTIRADSCNGSTPSILSLIKQSNSSSSGLHPPKKTLTRSMTSLAQKICGKKSALDPSVDMEDSGLFEAAHALSPTLPQYHPLQLLELMDLGKVRRAKAILSHLVKCIAGEVVALNEAESNHERRLRSLTISASGSTSRDPQAFNKAESTDYTEIDSVPPLPLYALLAADDDSSYASLEKSSKDGFLNKSNLLSKESYDQLFQTAAPTLDTHVLETEEERVEPRVIDLSRYSPAYFGPEHAQVLSSHLLHSSLPGLSRMEQMSLMALADTIATTSTDIGESRDKSQGGETLDECGLKFLLAVRLHTFLTTSLPAYRAQLLHQGLSSSHFAWAFHSVAEEELLNMLPAMQKNDPTWSELRAMGVGWWVRNALLLRRCIEKVAKAAFNRNKDPLDAAIFYLAMKKKAVIWGLYRSQKDTRMTQFFGHNFEEERWRKAALKNAFSLLGKQRFEHSAAFFLLAGCLRDAVEVCLEKLNDIQLALVIARLYESEFDKSATYKSVLQKKVLGIDSPVHKLSSLSINMHCDPFLRSMAHWILEDYGSALETLIKQPAREDDDQVMMSACNPTVFNFYNYLRTHPLLLRRHFGSSDTFSTHMDLVERSGLVGTINLSERKLFFTTASAHLKAGCPMLALEVLSKMPKVIKKTKPLCRGSSFLDTSKDSSLLKLDAREDTSSAVDWSQSLLNGFGSPSESSSEKHSNSTLSFDWNQPSVIFQDDSLELKWDSDDDEENEDLPISMKELKPLQRKVDTKLDEVSNYTDSFSTLDENDILNPSEDIIAVQLKFRACLKILTVELRTLSTGYEIDGGKLRYQLYHWLEKEVVALQRTCDFCSDAEELHPTFDKGRGEFGVNEDCDDLRHQTKAKQLRESFQEKRQWLLKYQSLLRMFLSYCILHGSHGGGLASVRMELILLLQESQQETSEPLFPSPLSEQTSVPLLFACTASAKTVVANPLLHLSNLTHDILHAIVNFDSPPQPDSQSNKVYVMHTLAASLSACIYQCLCGSHNYSSFQTNEFTGMVYQPVLLPHRHSLRTGSLDEAITPNTVPAQWPGITCLIRLLNSSGEEAQSGLTVLLCEILTAVYLSLFIHGLATHSSNELFRIVAHPLNEKMWSAVFGGGVHVPSKEQIHSKALPGRHFAVPCSHQVVVFSMECVGFSKALSAISAHSPPSLAVSSLVEEGEKQHKHFRASKPSCKDSTPLTSSSPAVNQESLAVKEKFIPPELSIWDYFIAKPFLPPSQSRAEYDSEESLESGDDEDEDDGDVSASDFHLYEHSNPNSYSWSLMRLTMVQLVLSNLKAFYPFAGHDLAELPVSSPLCHAVLKTLQCWEQVLLRRLEIHGGPPQNYISSHTSEESLSVGPAILRHKALLEPTNTPFKSKHHLALSVKRLWQYLVKQEEIQETFIRNIFTKKRCLNEVCIEADLGYPGGKARIIHKESDIITAFAVNKANRNCIAIASSHDVQELDVSGILATQIYTWVDDDIEMEAKGSEDFLVIHARDDMTAVQGTTPYTHSTPGTPINMPWLGSTQTGRGASVMIKKTINNVRRMTSHPTLPYYLTGAQDGSVRMFEWGHSQQITCFRSAGNARVTRMRFNYQGNKFGIVDADGYLSLYQTNWKCCPVTGTMPKPYLTWQCHNKTANDFVFVSSSSLIATAGLSTDNRNICLWDTLVAPANSLVHAFTCHDSGATVLAYAPKHQLLISGGRKGFTCVFDLGQRQQKRLFQSHDSAVKAIAIDPTEEHFVTGSAEGNIKIWSLSTFSLLHTFISEHARQSLFRNIGTGVMQIETGPANHIFSCGADGTVKMRILPDQLSPWSEELKNDVKFML</sequence>
<gene>
    <name evidence="2" type="primary">Dmxl1</name>
</gene>
<keyword evidence="1" id="KW-1185">Reference proteome</keyword>
<organism evidence="1 2">
    <name type="scientific">Castor canadensis</name>
    <name type="common">American beaver</name>
    <dbReference type="NCBI Taxonomy" id="51338"/>
    <lineage>
        <taxon>Eukaryota</taxon>
        <taxon>Metazoa</taxon>
        <taxon>Chordata</taxon>
        <taxon>Craniata</taxon>
        <taxon>Vertebrata</taxon>
        <taxon>Euteleostomi</taxon>
        <taxon>Mammalia</taxon>
        <taxon>Eutheria</taxon>
        <taxon>Euarchontoglires</taxon>
        <taxon>Glires</taxon>
        <taxon>Rodentia</taxon>
        <taxon>Castorimorpha</taxon>
        <taxon>Castoridae</taxon>
        <taxon>Castor</taxon>
    </lineage>
</organism>
<evidence type="ECO:0000313" key="1">
    <source>
        <dbReference type="Proteomes" id="UP001732720"/>
    </source>
</evidence>